<sequence length="420" mass="47918">IKSFQLPPKEGIFTQRWLKMVTKKTIYDVQEDIRSSIEDFPDSPRPSMEGHVPWWDKSPETVLWSNAAFRTSLTSSNKEEEFSPRNSLNSALDNNPIPRLKKIVGCHKMKKVVAEPNSPALNQRFLPGSLYGKNRTVSGLKKGLGMSEEEAKIKAELEKEIEKGLEEEIKDGILSLTRRLAQLHARQKARTEEYHRSNFDKPCVKSGGNRAALDSWCNSILYPQNPFVCSEGRRFKSPAKRAGYHTDSEKRLQREFDWVRTLRSGESSSHRRERIRNHSPRCSRSLFSEPKNERRRSISEPRHGCQCAHTSNLFHDEDNAVPVAMKGNGKCYAQPSPKDSCSGTGKPHTTQSARKMGCRKGNGGGEEAERREVAEGSSKEKRLFLIDMMNKLKVSDTNNFNEQPKQFTDAKLFNQYRHHS</sequence>
<feature type="region of interest" description="Disordered" evidence="1">
    <location>
        <begin position="334"/>
        <end position="380"/>
    </location>
</feature>
<proteinExistence type="predicted"/>
<gene>
    <name evidence="2" type="ORF">KI387_016200</name>
</gene>
<accession>A0AA38LF27</accession>
<dbReference type="AlphaFoldDB" id="A0AA38LF27"/>
<evidence type="ECO:0000313" key="3">
    <source>
        <dbReference type="Proteomes" id="UP000824469"/>
    </source>
</evidence>
<evidence type="ECO:0000313" key="2">
    <source>
        <dbReference type="EMBL" id="KAH9321561.1"/>
    </source>
</evidence>
<dbReference type="OMA" id="YRDEINC"/>
<dbReference type="Proteomes" id="UP000824469">
    <property type="component" value="Unassembled WGS sequence"/>
</dbReference>
<feature type="region of interest" description="Disordered" evidence="1">
    <location>
        <begin position="263"/>
        <end position="304"/>
    </location>
</feature>
<feature type="compositionally biased region" description="Basic and acidic residues" evidence="1">
    <location>
        <begin position="367"/>
        <end position="380"/>
    </location>
</feature>
<feature type="non-terminal residue" evidence="2">
    <location>
        <position position="1"/>
    </location>
</feature>
<name>A0AA38LF27_TAXCH</name>
<reference evidence="2 3" key="1">
    <citation type="journal article" date="2021" name="Nat. Plants">
        <title>The Taxus genome provides insights into paclitaxel biosynthesis.</title>
        <authorList>
            <person name="Xiong X."/>
            <person name="Gou J."/>
            <person name="Liao Q."/>
            <person name="Li Y."/>
            <person name="Zhou Q."/>
            <person name="Bi G."/>
            <person name="Li C."/>
            <person name="Du R."/>
            <person name="Wang X."/>
            <person name="Sun T."/>
            <person name="Guo L."/>
            <person name="Liang H."/>
            <person name="Lu P."/>
            <person name="Wu Y."/>
            <person name="Zhang Z."/>
            <person name="Ro D.K."/>
            <person name="Shang Y."/>
            <person name="Huang S."/>
            <person name="Yan J."/>
        </authorList>
    </citation>
    <scope>NUCLEOTIDE SEQUENCE [LARGE SCALE GENOMIC DNA]</scope>
    <source>
        <strain evidence="2">Ta-2019</strain>
    </source>
</reference>
<feature type="compositionally biased region" description="Polar residues" evidence="1">
    <location>
        <begin position="337"/>
        <end position="353"/>
    </location>
</feature>
<feature type="compositionally biased region" description="Basic and acidic residues" evidence="1">
    <location>
        <begin position="290"/>
        <end position="303"/>
    </location>
</feature>
<keyword evidence="3" id="KW-1185">Reference proteome</keyword>
<protein>
    <submittedName>
        <fullName evidence="2">Uncharacterized protein</fullName>
    </submittedName>
</protein>
<feature type="compositionally biased region" description="Basic residues" evidence="1">
    <location>
        <begin position="271"/>
        <end position="281"/>
    </location>
</feature>
<organism evidence="2 3">
    <name type="scientific">Taxus chinensis</name>
    <name type="common">Chinese yew</name>
    <name type="synonym">Taxus wallichiana var. chinensis</name>
    <dbReference type="NCBI Taxonomy" id="29808"/>
    <lineage>
        <taxon>Eukaryota</taxon>
        <taxon>Viridiplantae</taxon>
        <taxon>Streptophyta</taxon>
        <taxon>Embryophyta</taxon>
        <taxon>Tracheophyta</taxon>
        <taxon>Spermatophyta</taxon>
        <taxon>Pinopsida</taxon>
        <taxon>Pinidae</taxon>
        <taxon>Conifers II</taxon>
        <taxon>Cupressales</taxon>
        <taxon>Taxaceae</taxon>
        <taxon>Taxus</taxon>
    </lineage>
</organism>
<comment type="caution">
    <text evidence="2">The sequence shown here is derived from an EMBL/GenBank/DDBJ whole genome shotgun (WGS) entry which is preliminary data.</text>
</comment>
<evidence type="ECO:0000256" key="1">
    <source>
        <dbReference type="SAM" id="MobiDB-lite"/>
    </source>
</evidence>
<dbReference type="EMBL" id="JAHRHJ020000003">
    <property type="protein sequence ID" value="KAH9321561.1"/>
    <property type="molecule type" value="Genomic_DNA"/>
</dbReference>